<dbReference type="AlphaFoldDB" id="A0A7V1LK48"/>
<feature type="binding site" evidence="11">
    <location>
        <position position="210"/>
    </location>
    <ligand>
        <name>Mn(2+)</name>
        <dbReference type="ChEBI" id="CHEBI:29035"/>
    </ligand>
</feature>
<dbReference type="Gene3D" id="3.20.20.70">
    <property type="entry name" value="Aldolase class I"/>
    <property type="match status" value="1"/>
</dbReference>
<dbReference type="SUPFAM" id="SSF51569">
    <property type="entry name" value="Aldolase"/>
    <property type="match status" value="1"/>
</dbReference>
<dbReference type="GO" id="GO:0030145">
    <property type="term" value="F:manganese ion binding"/>
    <property type="evidence" value="ECO:0007669"/>
    <property type="project" value="UniProtKB-UniRule"/>
</dbReference>
<sequence length="529" mass="57895">MSERIIIFDTTLRDGEQSPGAALNVTEKLEIARQLEKLRVDVIEAGFPVSSPTQFEAVRRIADSVSVGVAALARAREEDIRSAWQSLRGARKPRIHTFSSTSDYHITGKFGSDRYGRSLKEKRQTVLRMSREAVAYAKTLCDDVEFSAEDAGRTDIGYLAEVIEAAIEAGATTVNIPDTTGYTLPDEYRRKIAGLKQRVSNIDRAVISVHCHNDLGLAVANSLASLEAGARQIECTVNGIGERAGNASLEEIVMALKVRGDLMKWQTGINTREIYNSSRLVSGFTGLIVQPNKAIVGANAFSHESGIHQDGMLKNRETYEIMTPEEVGVPKTRIVLGRHSGRHGLKARLNELGYTPDEEALNALYARFTDLADKKKEVYDDDLRILMGDHDRGESSGLGLEFLQVHLGTHAIPTASIRLKTEEGLIEESATGDGPVAAVFNAIERALGQKFAIESYQVRSVTSGRGALGEALLRIRVRERSFNGRGISTDVVEASARAFLMAINRMRQNGDSKKQSNKEKSTAVLSHTA</sequence>
<comment type="cofactor">
    <cofactor evidence="11">
        <name>Mn(2+)</name>
        <dbReference type="ChEBI" id="CHEBI:29035"/>
    </cofactor>
</comment>
<dbReference type="Pfam" id="PF22617">
    <property type="entry name" value="HCS_D2"/>
    <property type="match status" value="1"/>
</dbReference>
<evidence type="ECO:0000259" key="13">
    <source>
        <dbReference type="PROSITE" id="PS50991"/>
    </source>
</evidence>
<dbReference type="InterPro" id="IPR002034">
    <property type="entry name" value="AIPM/Hcit_synth_CS"/>
</dbReference>
<dbReference type="InterPro" id="IPR013709">
    <property type="entry name" value="2-isopropylmalate_synth_dimer"/>
</dbReference>
<dbReference type="PROSITE" id="PS00816">
    <property type="entry name" value="AIPM_HOMOCIT_SYNTH_2"/>
    <property type="match status" value="1"/>
</dbReference>
<dbReference type="InterPro" id="IPR050073">
    <property type="entry name" value="2-IPM_HCS-like"/>
</dbReference>
<dbReference type="GO" id="GO:0005737">
    <property type="term" value="C:cytoplasm"/>
    <property type="evidence" value="ECO:0007669"/>
    <property type="project" value="UniProtKB-UniRule"/>
</dbReference>
<comment type="similarity">
    <text evidence="2 11">Belongs to the alpha-IPM synthase/homocitrate synthase family. LeuA type 1 subfamily.</text>
</comment>
<feature type="compositionally biased region" description="Basic and acidic residues" evidence="12">
    <location>
        <begin position="508"/>
        <end position="521"/>
    </location>
</feature>
<dbReference type="FunFam" id="1.10.238.260:FF:000001">
    <property type="entry name" value="2-isopropylmalate synthase"/>
    <property type="match status" value="1"/>
</dbReference>
<evidence type="ECO:0000256" key="10">
    <source>
        <dbReference type="ARBA" id="ARBA00023304"/>
    </source>
</evidence>
<dbReference type="InterPro" id="IPR000891">
    <property type="entry name" value="PYR_CT"/>
</dbReference>
<dbReference type="PANTHER" id="PTHR10277">
    <property type="entry name" value="HOMOCITRATE SYNTHASE-RELATED"/>
    <property type="match status" value="1"/>
</dbReference>
<dbReference type="UniPathway" id="UPA00048">
    <property type="reaction ID" value="UER00070"/>
</dbReference>
<dbReference type="HAMAP" id="MF_01025">
    <property type="entry name" value="LeuA_type1"/>
    <property type="match status" value="1"/>
</dbReference>
<evidence type="ECO:0000256" key="4">
    <source>
        <dbReference type="ARBA" id="ARBA00018198"/>
    </source>
</evidence>
<reference evidence="14" key="1">
    <citation type="journal article" date="2020" name="mSystems">
        <title>Genome- and Community-Level Interaction Insights into Carbon Utilization and Element Cycling Functions of Hydrothermarchaeota in Hydrothermal Sediment.</title>
        <authorList>
            <person name="Zhou Z."/>
            <person name="Liu Y."/>
            <person name="Xu W."/>
            <person name="Pan J."/>
            <person name="Luo Z.H."/>
            <person name="Li M."/>
        </authorList>
    </citation>
    <scope>NUCLEOTIDE SEQUENCE [LARGE SCALE GENOMIC DNA]</scope>
    <source>
        <strain evidence="14">HyVt-456</strain>
    </source>
</reference>
<gene>
    <name evidence="11" type="primary">leuA</name>
    <name evidence="14" type="ORF">ENJ10_02260</name>
</gene>
<dbReference type="PROSITE" id="PS50991">
    <property type="entry name" value="PYR_CT"/>
    <property type="match status" value="1"/>
</dbReference>
<feature type="binding site" evidence="11">
    <location>
        <position position="212"/>
    </location>
    <ligand>
        <name>Mn(2+)</name>
        <dbReference type="ChEBI" id="CHEBI:29035"/>
    </ligand>
</feature>
<keyword evidence="10 11" id="KW-0100">Branched-chain amino acid biosynthesis</keyword>
<dbReference type="InterPro" id="IPR005671">
    <property type="entry name" value="LeuA_bact_synth"/>
</dbReference>
<dbReference type="InterPro" id="IPR036230">
    <property type="entry name" value="LeuA_allosteric_dom_sf"/>
</dbReference>
<feature type="region of interest" description="Disordered" evidence="12">
    <location>
        <begin position="507"/>
        <end position="529"/>
    </location>
</feature>
<evidence type="ECO:0000256" key="11">
    <source>
        <dbReference type="HAMAP-Rule" id="MF_01025"/>
    </source>
</evidence>
<dbReference type="InterPro" id="IPR054691">
    <property type="entry name" value="LeuA/HCS_post-cat"/>
</dbReference>
<comment type="subunit">
    <text evidence="11">Homodimer.</text>
</comment>
<keyword evidence="14" id="KW-0012">Acyltransferase</keyword>
<dbReference type="GO" id="GO:0009098">
    <property type="term" value="P:L-leucine biosynthetic process"/>
    <property type="evidence" value="ECO:0007669"/>
    <property type="project" value="UniProtKB-UniRule"/>
</dbReference>
<dbReference type="InterPro" id="IPR013785">
    <property type="entry name" value="Aldolase_TIM"/>
</dbReference>
<evidence type="ECO:0000256" key="3">
    <source>
        <dbReference type="ARBA" id="ARBA00012973"/>
    </source>
</evidence>
<dbReference type="SUPFAM" id="SSF110921">
    <property type="entry name" value="2-isopropylmalate synthase LeuA, allosteric (dimerisation) domain"/>
    <property type="match status" value="1"/>
</dbReference>
<feature type="binding site" evidence="11">
    <location>
        <position position="246"/>
    </location>
    <ligand>
        <name>Mn(2+)</name>
        <dbReference type="ChEBI" id="CHEBI:29035"/>
    </ligand>
</feature>
<dbReference type="EMBL" id="DRLD01000065">
    <property type="protein sequence ID" value="HED09486.1"/>
    <property type="molecule type" value="Genomic_DNA"/>
</dbReference>
<dbReference type="NCBIfam" id="TIGR00973">
    <property type="entry name" value="leuA_bact"/>
    <property type="match status" value="1"/>
</dbReference>
<keyword evidence="7 11" id="KW-0808">Transferase</keyword>
<dbReference type="Gene3D" id="3.30.160.270">
    <property type="match status" value="1"/>
</dbReference>
<keyword evidence="5 11" id="KW-0432">Leucine biosynthesis</keyword>
<protein>
    <recommendedName>
        <fullName evidence="4 11">2-isopropylmalate synthase</fullName>
        <ecNumber evidence="3 11">2.3.3.13</ecNumber>
    </recommendedName>
    <alternativeName>
        <fullName evidence="11">Alpha-IPM synthase</fullName>
    </alternativeName>
    <alternativeName>
        <fullName evidence="11">Alpha-isopropylmalate synthase</fullName>
    </alternativeName>
</protein>
<comment type="caution">
    <text evidence="14">The sequence shown here is derived from an EMBL/GenBank/DDBJ whole genome shotgun (WGS) entry which is preliminary data.</text>
</comment>
<dbReference type="SMART" id="SM00917">
    <property type="entry name" value="LeuA_dimer"/>
    <property type="match status" value="1"/>
</dbReference>
<dbReference type="GO" id="GO:0003852">
    <property type="term" value="F:2-isopropylmalate synthase activity"/>
    <property type="evidence" value="ECO:0007669"/>
    <property type="project" value="UniProtKB-UniRule"/>
</dbReference>
<evidence type="ECO:0000256" key="7">
    <source>
        <dbReference type="ARBA" id="ARBA00022679"/>
    </source>
</evidence>
<dbReference type="NCBIfam" id="NF002086">
    <property type="entry name" value="PRK00915.1-3"/>
    <property type="match status" value="1"/>
</dbReference>
<evidence type="ECO:0000256" key="6">
    <source>
        <dbReference type="ARBA" id="ARBA00022605"/>
    </source>
</evidence>
<dbReference type="Pfam" id="PF00682">
    <property type="entry name" value="HMGL-like"/>
    <property type="match status" value="1"/>
</dbReference>
<evidence type="ECO:0000256" key="9">
    <source>
        <dbReference type="ARBA" id="ARBA00023211"/>
    </source>
</evidence>
<dbReference type="PROSITE" id="PS00815">
    <property type="entry name" value="AIPM_HOMOCIT_SYNTH_1"/>
    <property type="match status" value="1"/>
</dbReference>
<evidence type="ECO:0000313" key="14">
    <source>
        <dbReference type="EMBL" id="HED09486.1"/>
    </source>
</evidence>
<dbReference type="Pfam" id="PF08502">
    <property type="entry name" value="LeuA_dimer"/>
    <property type="match status" value="1"/>
</dbReference>
<evidence type="ECO:0000256" key="5">
    <source>
        <dbReference type="ARBA" id="ARBA00022430"/>
    </source>
</evidence>
<dbReference type="EC" id="2.3.3.13" evidence="3 11"/>
<comment type="pathway">
    <text evidence="1 11">Amino-acid biosynthesis; L-leucine biosynthesis; L-leucine from 3-methyl-2-oxobutanoate: step 1/4.</text>
</comment>
<name>A0A7V1LK48_CALAY</name>
<keyword evidence="11" id="KW-0963">Cytoplasm</keyword>
<organism evidence="14">
    <name type="scientific">Caldithrix abyssi</name>
    <dbReference type="NCBI Taxonomy" id="187145"/>
    <lineage>
        <taxon>Bacteria</taxon>
        <taxon>Pseudomonadati</taxon>
        <taxon>Calditrichota</taxon>
        <taxon>Calditrichia</taxon>
        <taxon>Calditrichales</taxon>
        <taxon>Calditrichaceae</taxon>
        <taxon>Caldithrix</taxon>
    </lineage>
</organism>
<dbReference type="FunFam" id="3.20.20.70:FF:000010">
    <property type="entry name" value="2-isopropylmalate synthase"/>
    <property type="match status" value="1"/>
</dbReference>
<comment type="catalytic activity">
    <reaction evidence="11">
        <text>3-methyl-2-oxobutanoate + acetyl-CoA + H2O = (2S)-2-isopropylmalate + CoA + H(+)</text>
        <dbReference type="Rhea" id="RHEA:21524"/>
        <dbReference type="ChEBI" id="CHEBI:1178"/>
        <dbReference type="ChEBI" id="CHEBI:11851"/>
        <dbReference type="ChEBI" id="CHEBI:15377"/>
        <dbReference type="ChEBI" id="CHEBI:15378"/>
        <dbReference type="ChEBI" id="CHEBI:57287"/>
        <dbReference type="ChEBI" id="CHEBI:57288"/>
        <dbReference type="EC" id="2.3.3.13"/>
    </reaction>
</comment>
<keyword evidence="9 11" id="KW-0464">Manganese</keyword>
<dbReference type="CDD" id="cd07940">
    <property type="entry name" value="DRE_TIM_IPMS"/>
    <property type="match status" value="1"/>
</dbReference>
<evidence type="ECO:0000256" key="8">
    <source>
        <dbReference type="ARBA" id="ARBA00022723"/>
    </source>
</evidence>
<proteinExistence type="inferred from homology"/>
<accession>A0A7V1LK48</accession>
<dbReference type="PANTHER" id="PTHR10277:SF9">
    <property type="entry name" value="2-ISOPROPYLMALATE SYNTHASE 1, CHLOROPLASTIC-RELATED"/>
    <property type="match status" value="1"/>
</dbReference>
<dbReference type="Gene3D" id="1.10.238.260">
    <property type="match status" value="1"/>
</dbReference>
<dbReference type="FunFam" id="3.30.160.270:FF:000003">
    <property type="entry name" value="2-isopropylmalate synthase"/>
    <property type="match status" value="1"/>
</dbReference>
<feature type="domain" description="Pyruvate carboxyltransferase" evidence="13">
    <location>
        <begin position="5"/>
        <end position="275"/>
    </location>
</feature>
<dbReference type="Proteomes" id="UP000886005">
    <property type="component" value="Unassembled WGS sequence"/>
</dbReference>
<evidence type="ECO:0000256" key="1">
    <source>
        <dbReference type="ARBA" id="ARBA00004689"/>
    </source>
</evidence>
<keyword evidence="8 11" id="KW-0479">Metal-binding</keyword>
<evidence type="ECO:0000256" key="2">
    <source>
        <dbReference type="ARBA" id="ARBA00009396"/>
    </source>
</evidence>
<feature type="region of interest" description="Regulatory domain" evidence="11">
    <location>
        <begin position="399"/>
        <end position="529"/>
    </location>
</feature>
<dbReference type="GO" id="GO:0003985">
    <property type="term" value="F:acetyl-CoA C-acetyltransferase activity"/>
    <property type="evidence" value="ECO:0007669"/>
    <property type="project" value="UniProtKB-UniRule"/>
</dbReference>
<evidence type="ECO:0000256" key="12">
    <source>
        <dbReference type="SAM" id="MobiDB-lite"/>
    </source>
</evidence>
<keyword evidence="6 11" id="KW-0028">Amino-acid biosynthesis</keyword>
<comment type="function">
    <text evidence="11">Catalyzes the condensation of the acetyl group of acetyl-CoA with 3-methyl-2-oxobutanoate (2-ketoisovalerate) to form 3-carboxy-3-hydroxy-4-methylpentanoate (2-isopropylmalate).</text>
</comment>
<feature type="binding site" evidence="11">
    <location>
        <position position="14"/>
    </location>
    <ligand>
        <name>Mn(2+)</name>
        <dbReference type="ChEBI" id="CHEBI:29035"/>
    </ligand>
</feature>